<dbReference type="PANTHER" id="PTHR47027">
    <property type="entry name" value="REVERSE TRANSCRIPTASE DOMAIN-CONTAINING PROTEIN"/>
    <property type="match status" value="1"/>
</dbReference>
<feature type="region of interest" description="Disordered" evidence="1">
    <location>
        <begin position="1"/>
        <end position="34"/>
    </location>
</feature>
<dbReference type="PANTHER" id="PTHR47027:SF25">
    <property type="entry name" value="REVERSE TRANSCRIPTASE DOMAIN-CONTAINING PROTEIN"/>
    <property type="match status" value="1"/>
</dbReference>
<feature type="domain" description="DUF6451" evidence="2">
    <location>
        <begin position="151"/>
        <end position="182"/>
    </location>
</feature>
<organism evidence="5">
    <name type="scientific">Schistosoma curassoni</name>
    <dbReference type="NCBI Taxonomy" id="6186"/>
    <lineage>
        <taxon>Eukaryota</taxon>
        <taxon>Metazoa</taxon>
        <taxon>Spiralia</taxon>
        <taxon>Lophotrochozoa</taxon>
        <taxon>Platyhelminthes</taxon>
        <taxon>Trematoda</taxon>
        <taxon>Digenea</taxon>
        <taxon>Strigeidida</taxon>
        <taxon>Schistosomatoidea</taxon>
        <taxon>Schistosomatidae</taxon>
        <taxon>Schistosoma</taxon>
    </lineage>
</organism>
<accession>A0A183KY24</accession>
<evidence type="ECO:0000313" key="5">
    <source>
        <dbReference type="WBParaSite" id="SCUD_0001997401-mRNA-1"/>
    </source>
</evidence>
<reference evidence="5" key="1">
    <citation type="submission" date="2016-06" db="UniProtKB">
        <authorList>
            <consortium name="WormBaseParasite"/>
        </authorList>
    </citation>
    <scope>IDENTIFICATION</scope>
</reference>
<dbReference type="Pfam" id="PF20049">
    <property type="entry name" value="DUF6451"/>
    <property type="match status" value="1"/>
</dbReference>
<evidence type="ECO:0000256" key="1">
    <source>
        <dbReference type="SAM" id="MobiDB-lite"/>
    </source>
</evidence>
<sequence>MRVNNVENNNNNNDNNSNNNNSINNDNNCNDNNLNQLIMETPTSQGKHEIQLTDWMRLDGSDFLDYQDLSHTHEIVHIKATSAAASASVSLNKHKGKSKILKYNMDNTNPITLDGETLEDLKTFMYLGSIIDEHGGSDADVKERIGKARTALLQLKNIWNSEQLSTNIKVRIFNKNIKTVLLHGTETWTTTTTIIKKVQVFINECPLKVLNARWPNIISNSPL</sequence>
<dbReference type="Proteomes" id="UP000279833">
    <property type="component" value="Unassembled WGS sequence"/>
</dbReference>
<reference evidence="3 4" key="2">
    <citation type="submission" date="2018-11" db="EMBL/GenBank/DDBJ databases">
        <authorList>
            <consortium name="Pathogen Informatics"/>
        </authorList>
    </citation>
    <scope>NUCLEOTIDE SEQUENCE [LARGE SCALE GENOMIC DNA]</scope>
    <source>
        <strain evidence="3">Dakar</strain>
        <strain evidence="4">Dakar, Senegal</strain>
    </source>
</reference>
<evidence type="ECO:0000259" key="2">
    <source>
        <dbReference type="Pfam" id="PF20049"/>
    </source>
</evidence>
<keyword evidence="4" id="KW-1185">Reference proteome</keyword>
<evidence type="ECO:0000313" key="3">
    <source>
        <dbReference type="EMBL" id="VDP70797.1"/>
    </source>
</evidence>
<dbReference type="WBParaSite" id="SCUD_0001997401-mRNA-1">
    <property type="protein sequence ID" value="SCUD_0001997401-mRNA-1"/>
    <property type="gene ID" value="SCUD_0001997401"/>
</dbReference>
<dbReference type="EMBL" id="UZAK01043432">
    <property type="protein sequence ID" value="VDP70797.1"/>
    <property type="molecule type" value="Genomic_DNA"/>
</dbReference>
<name>A0A183KY24_9TREM</name>
<evidence type="ECO:0000313" key="4">
    <source>
        <dbReference type="Proteomes" id="UP000279833"/>
    </source>
</evidence>
<proteinExistence type="predicted"/>
<gene>
    <name evidence="3" type="ORF">SCUD_LOCUS19972</name>
</gene>
<dbReference type="AlphaFoldDB" id="A0A183KY24"/>
<dbReference type="InterPro" id="IPR045609">
    <property type="entry name" value="DUF6451"/>
</dbReference>
<protein>
    <submittedName>
        <fullName evidence="5">DUF6451 domain-containing protein</fullName>
    </submittedName>
</protein>